<protein>
    <submittedName>
        <fullName evidence="2">Uncharacterized protein</fullName>
    </submittedName>
</protein>
<dbReference type="OrthoDB" id="3675008at2759"/>
<dbReference type="EMBL" id="CAJRGZ010000027">
    <property type="protein sequence ID" value="CAG5181955.1"/>
    <property type="molecule type" value="Genomic_DNA"/>
</dbReference>
<feature type="region of interest" description="Disordered" evidence="1">
    <location>
        <begin position="213"/>
        <end position="255"/>
    </location>
</feature>
<name>A0A8J2I8S2_9PLEO</name>
<dbReference type="AlphaFoldDB" id="A0A8J2I8S2"/>
<proteinExistence type="predicted"/>
<accession>A0A8J2I8S2</accession>
<evidence type="ECO:0000256" key="1">
    <source>
        <dbReference type="SAM" id="MobiDB-lite"/>
    </source>
</evidence>
<dbReference type="GeneID" id="67022193"/>
<dbReference type="Proteomes" id="UP000676310">
    <property type="component" value="Unassembled WGS sequence"/>
</dbReference>
<organism evidence="2 3">
    <name type="scientific">Alternaria atra</name>
    <dbReference type="NCBI Taxonomy" id="119953"/>
    <lineage>
        <taxon>Eukaryota</taxon>
        <taxon>Fungi</taxon>
        <taxon>Dikarya</taxon>
        <taxon>Ascomycota</taxon>
        <taxon>Pezizomycotina</taxon>
        <taxon>Dothideomycetes</taxon>
        <taxon>Pleosporomycetidae</taxon>
        <taxon>Pleosporales</taxon>
        <taxon>Pleosporineae</taxon>
        <taxon>Pleosporaceae</taxon>
        <taxon>Alternaria</taxon>
        <taxon>Alternaria sect. Ulocladioides</taxon>
    </lineage>
</organism>
<feature type="region of interest" description="Disordered" evidence="1">
    <location>
        <begin position="1"/>
        <end position="22"/>
    </location>
</feature>
<evidence type="ECO:0000313" key="3">
    <source>
        <dbReference type="Proteomes" id="UP000676310"/>
    </source>
</evidence>
<feature type="compositionally biased region" description="Basic and acidic residues" evidence="1">
    <location>
        <begin position="246"/>
        <end position="255"/>
    </location>
</feature>
<comment type="caution">
    <text evidence="2">The sequence shown here is derived from an EMBL/GenBank/DDBJ whole genome shotgun (WGS) entry which is preliminary data.</text>
</comment>
<reference evidence="2" key="1">
    <citation type="submission" date="2021-05" db="EMBL/GenBank/DDBJ databases">
        <authorList>
            <person name="Stam R."/>
        </authorList>
    </citation>
    <scope>NUCLEOTIDE SEQUENCE</scope>
    <source>
        <strain evidence="2">CS162</strain>
    </source>
</reference>
<keyword evidence="3" id="KW-1185">Reference proteome</keyword>
<gene>
    <name evidence="2" type="ORF">ALTATR162_LOCUS9919</name>
</gene>
<evidence type="ECO:0000313" key="2">
    <source>
        <dbReference type="EMBL" id="CAG5181955.1"/>
    </source>
</evidence>
<dbReference type="RefSeq" id="XP_043173490.1">
    <property type="nucleotide sequence ID" value="XM_043317555.1"/>
</dbReference>
<feature type="region of interest" description="Disordered" evidence="1">
    <location>
        <begin position="170"/>
        <end position="197"/>
    </location>
</feature>
<feature type="compositionally biased region" description="Polar residues" evidence="1">
    <location>
        <begin position="179"/>
        <end position="189"/>
    </location>
</feature>
<sequence>MKTRLQRSIEQYTPPSSHDGQCLRSSQISLTNLDSNTNALRLWEELDNLHINSAKSYIEFEERFVDLSDSYCALSAGYDHLVEKHDSLLVIVVKLYTELGVQATALVELNEWKMRAQKSFAEIQVQGQDSELLCCSTPRSISTVDIATGQVESNLMTAENQVSKIAVDGQDPGVAGLHSSPTTPGSSVKQHVAHPRLKLRMPPQPVTEEALMESPVDLVSDQHPSFKRVRKPTEKRKAAAIQAEPRGQKTKECRR</sequence>